<evidence type="ECO:0008006" key="3">
    <source>
        <dbReference type="Google" id="ProtNLM"/>
    </source>
</evidence>
<dbReference type="STRING" id="56723.ENSLBEP00000038861"/>
<dbReference type="Proteomes" id="UP000261660">
    <property type="component" value="Unplaced"/>
</dbReference>
<dbReference type="AlphaFoldDB" id="A0A3Q3GZX0"/>
<dbReference type="Ensembl" id="ENSLBET00000040530.1">
    <property type="protein sequence ID" value="ENSLBEP00000038861.1"/>
    <property type="gene ID" value="ENSLBEG00000029047.1"/>
</dbReference>
<dbReference type="InParanoid" id="A0A3Q3GZX0"/>
<evidence type="ECO:0000313" key="1">
    <source>
        <dbReference type="Ensembl" id="ENSLBEP00000038861.1"/>
    </source>
</evidence>
<sequence>VSLQPGGGLELIICCFHARFTALISTERLKCHLASESKTTALGCEIKKVKYAFTLISYSCWHLGCFKCKASHSYHNDHNMMLHCESSALFCAPCVFQAGDKHYHPSCARCRCNQMFTEERRCICKVSQHTWVFFLTVMKIYCFFKG</sequence>
<accession>A0A3Q3GZX0</accession>
<protein>
    <recommendedName>
        <fullName evidence="3">LIM zinc-binding domain-containing protein</fullName>
    </recommendedName>
</protein>
<proteinExistence type="predicted"/>
<name>A0A3Q3GZX0_9LABR</name>
<evidence type="ECO:0000313" key="2">
    <source>
        <dbReference type="Proteomes" id="UP000261660"/>
    </source>
</evidence>
<keyword evidence="2" id="KW-1185">Reference proteome</keyword>
<reference evidence="1" key="1">
    <citation type="submission" date="2025-08" db="UniProtKB">
        <authorList>
            <consortium name="Ensembl"/>
        </authorList>
    </citation>
    <scope>IDENTIFICATION</scope>
</reference>
<reference evidence="1" key="2">
    <citation type="submission" date="2025-09" db="UniProtKB">
        <authorList>
            <consortium name="Ensembl"/>
        </authorList>
    </citation>
    <scope>IDENTIFICATION</scope>
</reference>
<organism evidence="1 2">
    <name type="scientific">Labrus bergylta</name>
    <name type="common">ballan wrasse</name>
    <dbReference type="NCBI Taxonomy" id="56723"/>
    <lineage>
        <taxon>Eukaryota</taxon>
        <taxon>Metazoa</taxon>
        <taxon>Chordata</taxon>
        <taxon>Craniata</taxon>
        <taxon>Vertebrata</taxon>
        <taxon>Euteleostomi</taxon>
        <taxon>Actinopterygii</taxon>
        <taxon>Neopterygii</taxon>
        <taxon>Teleostei</taxon>
        <taxon>Neoteleostei</taxon>
        <taxon>Acanthomorphata</taxon>
        <taxon>Eupercaria</taxon>
        <taxon>Labriformes</taxon>
        <taxon>Labridae</taxon>
        <taxon>Labrus</taxon>
    </lineage>
</organism>